<dbReference type="AlphaFoldDB" id="A0A2P2R5B3"/>
<name>A0A2P2R5B3_RHIMU</name>
<accession>A0A2P2R5B3</accession>
<dbReference type="EMBL" id="GGEC01093914">
    <property type="protein sequence ID" value="MBX74398.1"/>
    <property type="molecule type" value="Transcribed_RNA"/>
</dbReference>
<keyword evidence="1" id="KW-0472">Membrane</keyword>
<keyword evidence="1" id="KW-1133">Transmembrane helix</keyword>
<evidence type="ECO:0000313" key="2">
    <source>
        <dbReference type="EMBL" id="MBX74398.1"/>
    </source>
</evidence>
<reference evidence="2" key="1">
    <citation type="submission" date="2018-02" db="EMBL/GenBank/DDBJ databases">
        <title>Rhizophora mucronata_Transcriptome.</title>
        <authorList>
            <person name="Meera S.P."/>
            <person name="Sreeshan A."/>
            <person name="Augustine A."/>
        </authorList>
    </citation>
    <scope>NUCLEOTIDE SEQUENCE</scope>
    <source>
        <tissue evidence="2">Leaf</tissue>
    </source>
</reference>
<sequence length="33" mass="3812">MLNCIKIPISLLVHMGNAYLLTLQWILSCKCFM</sequence>
<protein>
    <submittedName>
        <fullName evidence="2">Uncharacterized protein</fullName>
    </submittedName>
</protein>
<dbReference type="PROSITE" id="PS51257">
    <property type="entry name" value="PROKAR_LIPOPROTEIN"/>
    <property type="match status" value="1"/>
</dbReference>
<feature type="transmembrane region" description="Helical" evidence="1">
    <location>
        <begin position="7"/>
        <end position="27"/>
    </location>
</feature>
<keyword evidence="1" id="KW-0812">Transmembrane</keyword>
<evidence type="ECO:0000256" key="1">
    <source>
        <dbReference type="SAM" id="Phobius"/>
    </source>
</evidence>
<organism evidence="2">
    <name type="scientific">Rhizophora mucronata</name>
    <name type="common">Asiatic mangrove</name>
    <dbReference type="NCBI Taxonomy" id="61149"/>
    <lineage>
        <taxon>Eukaryota</taxon>
        <taxon>Viridiplantae</taxon>
        <taxon>Streptophyta</taxon>
        <taxon>Embryophyta</taxon>
        <taxon>Tracheophyta</taxon>
        <taxon>Spermatophyta</taxon>
        <taxon>Magnoliopsida</taxon>
        <taxon>eudicotyledons</taxon>
        <taxon>Gunneridae</taxon>
        <taxon>Pentapetalae</taxon>
        <taxon>rosids</taxon>
        <taxon>fabids</taxon>
        <taxon>Malpighiales</taxon>
        <taxon>Rhizophoraceae</taxon>
        <taxon>Rhizophora</taxon>
    </lineage>
</organism>
<proteinExistence type="predicted"/>